<feature type="transmembrane region" description="Helical" evidence="1">
    <location>
        <begin position="33"/>
        <end position="53"/>
    </location>
</feature>
<name>A0A975JUJ2_9MYCO</name>
<gene>
    <name evidence="2" type="ORF">F6B93_01700</name>
</gene>
<feature type="transmembrane region" description="Helical" evidence="1">
    <location>
        <begin position="365"/>
        <end position="385"/>
    </location>
</feature>
<dbReference type="Proteomes" id="UP000682202">
    <property type="component" value="Chromosome"/>
</dbReference>
<keyword evidence="1" id="KW-0812">Transmembrane</keyword>
<evidence type="ECO:0000256" key="1">
    <source>
        <dbReference type="SAM" id="Phobius"/>
    </source>
</evidence>
<keyword evidence="1" id="KW-0472">Membrane</keyword>
<accession>A0A975JUJ2</accession>
<proteinExistence type="predicted"/>
<sequence>MTDGPYEDPAARVDTLVAAVKPRLDSPAVSRRAVVLVTGPWLAGVSSVVAALAQRLPHRTVVESADFTPADAPMAVVFVISGAAHLAPSDCVLLDAVAEHTDVVVGVVAKIDVHRTWRDVLTASRARLAAHAPRYAQVPWVGVAAAPELGDQRVGELAATVESRLTDSHAPRRNTLRSWESQLQARARRLDRDAEGAQRRERVDALRARRGAAMRRRRQSRSEHSIAARRQIQQARIELFHCARDRCSSVRSELRERSAVLSRRGMAGFTEQVRSRVEDVVVEVNEATDACLAGVAQGLGVPMQLPAIAKLPTVALSAPTLNSRRVESRLMMLLGAGFGLGVALTLSRVVVGLAPGLRTAAPPGLAAAGTVACVAIGLAATVWVVTTRSLLRDRADVDRWAADAVTSLRAVAERLVASRVLAAEAAVGVAVSARDESEDALLADQLAIIDSELRDHAVAAARAAARCDLELPMLRDALSAVRAELGDPGTGNRTLTRTALPDVT</sequence>
<dbReference type="EMBL" id="CP046600">
    <property type="protein sequence ID" value="QUR65962.1"/>
    <property type="molecule type" value="Genomic_DNA"/>
</dbReference>
<dbReference type="KEGG" id="mspg:F6B93_01700"/>
<keyword evidence="3" id="KW-1185">Reference proteome</keyword>
<reference evidence="2" key="1">
    <citation type="submission" date="2019-12" db="EMBL/GenBank/DDBJ databases">
        <title>Mycobacterium spongiae sp. nov.</title>
        <authorList>
            <person name="Stinear T."/>
        </authorList>
    </citation>
    <scope>NUCLEOTIDE SEQUENCE</scope>
    <source>
        <strain evidence="2">FSD4b-SM</strain>
    </source>
</reference>
<protein>
    <submittedName>
        <fullName evidence="2">Uncharacterized protein</fullName>
    </submittedName>
</protein>
<organism evidence="2 3">
    <name type="scientific">Mycobacterium spongiae</name>
    <dbReference type="NCBI Taxonomy" id="886343"/>
    <lineage>
        <taxon>Bacteria</taxon>
        <taxon>Bacillati</taxon>
        <taxon>Actinomycetota</taxon>
        <taxon>Actinomycetes</taxon>
        <taxon>Mycobacteriales</taxon>
        <taxon>Mycobacteriaceae</taxon>
        <taxon>Mycobacterium</taxon>
    </lineage>
</organism>
<feature type="transmembrane region" description="Helical" evidence="1">
    <location>
        <begin position="330"/>
        <end position="353"/>
    </location>
</feature>
<keyword evidence="1" id="KW-1133">Transmembrane helix</keyword>
<evidence type="ECO:0000313" key="2">
    <source>
        <dbReference type="EMBL" id="QUR65962.1"/>
    </source>
</evidence>
<dbReference type="RefSeq" id="WP_246540962.1">
    <property type="nucleotide sequence ID" value="NZ_CP046600.1"/>
</dbReference>
<evidence type="ECO:0000313" key="3">
    <source>
        <dbReference type="Proteomes" id="UP000682202"/>
    </source>
</evidence>
<dbReference type="AlphaFoldDB" id="A0A975JUJ2"/>